<gene>
    <name evidence="1" type="ORF">L873DRAFT_523840</name>
</gene>
<name>A0A3N4K4X9_9PEZI</name>
<dbReference type="AlphaFoldDB" id="A0A3N4K4X9"/>
<keyword evidence="2" id="KW-1185">Reference proteome</keyword>
<organism evidence="1 2">
    <name type="scientific">Choiromyces venosus 120613-1</name>
    <dbReference type="NCBI Taxonomy" id="1336337"/>
    <lineage>
        <taxon>Eukaryota</taxon>
        <taxon>Fungi</taxon>
        <taxon>Dikarya</taxon>
        <taxon>Ascomycota</taxon>
        <taxon>Pezizomycotina</taxon>
        <taxon>Pezizomycetes</taxon>
        <taxon>Pezizales</taxon>
        <taxon>Tuberaceae</taxon>
        <taxon>Choiromyces</taxon>
    </lineage>
</organism>
<accession>A0A3N4K4X9</accession>
<protein>
    <submittedName>
        <fullName evidence="1">Uncharacterized protein</fullName>
    </submittedName>
</protein>
<evidence type="ECO:0000313" key="1">
    <source>
        <dbReference type="EMBL" id="RPB05627.1"/>
    </source>
</evidence>
<sequence length="113" mass="12616">MALPPQSNQPPFLSSFLPSFLPTSVHPLVPSDSLHLCGYQQSSGSLPMIPITFLPSTHEQLQPPTTNLTFQPKIQMKPNPTNHLSPLPSSHPITHLTSPTLLLKRLTEFLYYY</sequence>
<evidence type="ECO:0000313" key="2">
    <source>
        <dbReference type="Proteomes" id="UP000276215"/>
    </source>
</evidence>
<proteinExistence type="predicted"/>
<dbReference type="Proteomes" id="UP000276215">
    <property type="component" value="Unassembled WGS sequence"/>
</dbReference>
<dbReference type="EMBL" id="ML120352">
    <property type="protein sequence ID" value="RPB05627.1"/>
    <property type="molecule type" value="Genomic_DNA"/>
</dbReference>
<reference evidence="1 2" key="1">
    <citation type="journal article" date="2018" name="Nat. Ecol. Evol.">
        <title>Pezizomycetes genomes reveal the molecular basis of ectomycorrhizal truffle lifestyle.</title>
        <authorList>
            <person name="Murat C."/>
            <person name="Payen T."/>
            <person name="Noel B."/>
            <person name="Kuo A."/>
            <person name="Morin E."/>
            <person name="Chen J."/>
            <person name="Kohler A."/>
            <person name="Krizsan K."/>
            <person name="Balestrini R."/>
            <person name="Da Silva C."/>
            <person name="Montanini B."/>
            <person name="Hainaut M."/>
            <person name="Levati E."/>
            <person name="Barry K.W."/>
            <person name="Belfiori B."/>
            <person name="Cichocki N."/>
            <person name="Clum A."/>
            <person name="Dockter R.B."/>
            <person name="Fauchery L."/>
            <person name="Guy J."/>
            <person name="Iotti M."/>
            <person name="Le Tacon F."/>
            <person name="Lindquist E.A."/>
            <person name="Lipzen A."/>
            <person name="Malagnac F."/>
            <person name="Mello A."/>
            <person name="Molinier V."/>
            <person name="Miyauchi S."/>
            <person name="Poulain J."/>
            <person name="Riccioni C."/>
            <person name="Rubini A."/>
            <person name="Sitrit Y."/>
            <person name="Splivallo R."/>
            <person name="Traeger S."/>
            <person name="Wang M."/>
            <person name="Zifcakova L."/>
            <person name="Wipf D."/>
            <person name="Zambonelli A."/>
            <person name="Paolocci F."/>
            <person name="Nowrousian M."/>
            <person name="Ottonello S."/>
            <person name="Baldrian P."/>
            <person name="Spatafora J.W."/>
            <person name="Henrissat B."/>
            <person name="Nagy L.G."/>
            <person name="Aury J.M."/>
            <person name="Wincker P."/>
            <person name="Grigoriev I.V."/>
            <person name="Bonfante P."/>
            <person name="Martin F.M."/>
        </authorList>
    </citation>
    <scope>NUCLEOTIDE SEQUENCE [LARGE SCALE GENOMIC DNA]</scope>
    <source>
        <strain evidence="1 2">120613-1</strain>
    </source>
</reference>